<comment type="caution">
    <text evidence="4">The sequence shown here is derived from an EMBL/GenBank/DDBJ whole genome shotgun (WGS) entry which is preliminary data.</text>
</comment>
<dbReference type="Pfam" id="PF13806">
    <property type="entry name" value="Rieske_2"/>
    <property type="match status" value="1"/>
</dbReference>
<dbReference type="InterPro" id="IPR017881">
    <property type="entry name" value="NirD"/>
</dbReference>
<feature type="domain" description="Rieske-like [2Fe-2S]" evidence="3">
    <location>
        <begin position="3"/>
        <end position="106"/>
    </location>
</feature>
<gene>
    <name evidence="4" type="primary">nirD</name>
    <name evidence="4" type="ORF">LDJ79_05330</name>
</gene>
<dbReference type="CDD" id="cd03529">
    <property type="entry name" value="Rieske_NirD"/>
    <property type="match status" value="1"/>
</dbReference>
<evidence type="ECO:0000313" key="4">
    <source>
        <dbReference type="EMBL" id="MCA2015524.1"/>
    </source>
</evidence>
<dbReference type="InterPro" id="IPR012748">
    <property type="entry name" value="Rieske-like_NirD"/>
</dbReference>
<protein>
    <submittedName>
        <fullName evidence="4">Nitrite reductase small subunit NirD</fullName>
    </submittedName>
</protein>
<keyword evidence="2" id="KW-0534">Nitrate assimilation</keyword>
<sequence>MSHWQKVCKKIQIVPGTGVCALVESRQIAIFRPDDSDQVFAIDNQDPFAQSNVLSRGIICEHNGELWVASPLKKQRFRLKDGVCMENKDMSVHAYSVRVNEGIVEIDTSAMMN</sequence>
<evidence type="ECO:0000259" key="3">
    <source>
        <dbReference type="Pfam" id="PF13806"/>
    </source>
</evidence>
<reference evidence="5" key="1">
    <citation type="submission" date="2023-07" db="EMBL/GenBank/DDBJ databases">
        <title>Molecular identification of indigenous halophilic bacteria isolated from red sea cost, biodegradation of synthetic dyes and assessment of degraded metabolite toxicity.</title>
        <authorList>
            <person name="Chaieb K."/>
            <person name="Altayb H.N."/>
        </authorList>
    </citation>
    <scope>NUCLEOTIDE SEQUENCE [LARGE SCALE GENOMIC DNA]</scope>
    <source>
        <strain evidence="5">K20</strain>
    </source>
</reference>
<evidence type="ECO:0000256" key="2">
    <source>
        <dbReference type="ARBA" id="ARBA00023063"/>
    </source>
</evidence>
<dbReference type="SUPFAM" id="SSF50022">
    <property type="entry name" value="ISP domain"/>
    <property type="match status" value="1"/>
</dbReference>
<accession>A0ABS7YIL5</accession>
<keyword evidence="5" id="KW-1185">Reference proteome</keyword>
<dbReference type="EMBL" id="JAIWIU010000030">
    <property type="protein sequence ID" value="MCA2015524.1"/>
    <property type="molecule type" value="Genomic_DNA"/>
</dbReference>
<dbReference type="PANTHER" id="PTHR40562:SF1">
    <property type="entry name" value="NITRITE REDUCTASE (NADH) SMALL SUBUNIT"/>
    <property type="match status" value="1"/>
</dbReference>
<dbReference type="NCBIfam" id="TIGR02378">
    <property type="entry name" value="nirD_assim_sml"/>
    <property type="match status" value="1"/>
</dbReference>
<keyword evidence="1" id="KW-0560">Oxidoreductase</keyword>
<dbReference type="NCBIfam" id="NF007066">
    <property type="entry name" value="PRK09511.1"/>
    <property type="match status" value="1"/>
</dbReference>
<evidence type="ECO:0000313" key="5">
    <source>
        <dbReference type="Proteomes" id="UP001199044"/>
    </source>
</evidence>
<dbReference type="Gene3D" id="2.102.10.10">
    <property type="entry name" value="Rieske [2Fe-2S] iron-sulphur domain"/>
    <property type="match status" value="1"/>
</dbReference>
<dbReference type="Proteomes" id="UP001199044">
    <property type="component" value="Unassembled WGS sequence"/>
</dbReference>
<dbReference type="PANTHER" id="PTHR40562">
    <property type="match status" value="1"/>
</dbReference>
<organism evidence="4 5">
    <name type="scientific">Vibrio tritonius</name>
    <dbReference type="NCBI Taxonomy" id="1435069"/>
    <lineage>
        <taxon>Bacteria</taxon>
        <taxon>Pseudomonadati</taxon>
        <taxon>Pseudomonadota</taxon>
        <taxon>Gammaproteobacteria</taxon>
        <taxon>Vibrionales</taxon>
        <taxon>Vibrionaceae</taxon>
        <taxon>Vibrio</taxon>
    </lineage>
</organism>
<name>A0ABS7YIL5_9VIBR</name>
<evidence type="ECO:0000256" key="1">
    <source>
        <dbReference type="ARBA" id="ARBA00023002"/>
    </source>
</evidence>
<proteinExistence type="predicted"/>
<dbReference type="PROSITE" id="PS51300">
    <property type="entry name" value="NIRD"/>
    <property type="match status" value="1"/>
</dbReference>
<dbReference type="InterPro" id="IPR036922">
    <property type="entry name" value="Rieske_2Fe-2S_sf"/>
</dbReference>
<dbReference type="RefSeq" id="WP_225249844.1">
    <property type="nucleotide sequence ID" value="NZ_JAIWIU010000030.1"/>
</dbReference>